<dbReference type="GO" id="GO:0005737">
    <property type="term" value="C:cytoplasm"/>
    <property type="evidence" value="ECO:0007669"/>
    <property type="project" value="TreeGrafter"/>
</dbReference>
<accession>A0AAP0HV76</accession>
<evidence type="ECO:0000256" key="6">
    <source>
        <dbReference type="RuleBase" id="RU363053"/>
    </source>
</evidence>
<evidence type="ECO:0000256" key="3">
    <source>
        <dbReference type="ARBA" id="ARBA00022692"/>
    </source>
</evidence>
<evidence type="ECO:0000256" key="5">
    <source>
        <dbReference type="ARBA" id="ARBA00023136"/>
    </source>
</evidence>
<keyword evidence="3" id="KW-0812">Transmembrane</keyword>
<evidence type="ECO:0000256" key="2">
    <source>
        <dbReference type="ARBA" id="ARBA00006824"/>
    </source>
</evidence>
<dbReference type="EMBL" id="JBBNAE010000009">
    <property type="protein sequence ID" value="KAK9097200.1"/>
    <property type="molecule type" value="Genomic_DNA"/>
</dbReference>
<comment type="subcellular location">
    <subcellularLocation>
        <location evidence="1">Membrane</location>
        <topology evidence="1">Multi-pass membrane protein</topology>
    </subcellularLocation>
</comment>
<dbReference type="Proteomes" id="UP001417504">
    <property type="component" value="Unassembled WGS sequence"/>
</dbReference>
<comment type="similarity">
    <text evidence="2 6">Belongs to the peroxisomal membrane protein PXMP2/4 family.</text>
</comment>
<dbReference type="PANTHER" id="PTHR11266">
    <property type="entry name" value="PEROXISOMAL MEMBRANE PROTEIN 2, PXMP2 MPV17"/>
    <property type="match status" value="1"/>
</dbReference>
<comment type="caution">
    <text evidence="7">The sequence shown here is derived from an EMBL/GenBank/DDBJ whole genome shotgun (WGS) entry which is preliminary data.</text>
</comment>
<name>A0AAP0HV76_9MAGN</name>
<gene>
    <name evidence="7" type="ORF">Sjap_022697</name>
</gene>
<evidence type="ECO:0000313" key="8">
    <source>
        <dbReference type="Proteomes" id="UP001417504"/>
    </source>
</evidence>
<dbReference type="PANTHER" id="PTHR11266:SF18">
    <property type="entry name" value="OS12G0508100 PROTEIN"/>
    <property type="match status" value="1"/>
</dbReference>
<reference evidence="7 8" key="1">
    <citation type="submission" date="2024-01" db="EMBL/GenBank/DDBJ databases">
        <title>Genome assemblies of Stephania.</title>
        <authorList>
            <person name="Yang L."/>
        </authorList>
    </citation>
    <scope>NUCLEOTIDE SEQUENCE [LARGE SCALE GENOMIC DNA]</scope>
    <source>
        <strain evidence="7">QJT</strain>
        <tissue evidence="7">Leaf</tissue>
    </source>
</reference>
<sequence length="209" mass="23195">MIRNGIKSLLSRPQLQTHSITDHRFAFREATTMVQNQQSRACTGFRLPSVFATISRSRSYCSSSSSSSSSPRNGFVGWYLGVIKSHPLITKAVTSGVIYTAADCTSQALTLKPSDSFDLVRTMRMAGYGMLIVGPSLHYWFNFVSRILPYRDTISTVKKILLGQLVYGPAINVTFYSPLTNNAFAYLWTIYLTYMASLAKVDSVEALAD</sequence>
<protein>
    <submittedName>
        <fullName evidence="7">Uncharacterized protein</fullName>
    </submittedName>
</protein>
<keyword evidence="5" id="KW-0472">Membrane</keyword>
<keyword evidence="4" id="KW-1133">Transmembrane helix</keyword>
<dbReference type="AlphaFoldDB" id="A0AAP0HV76"/>
<organism evidence="7 8">
    <name type="scientific">Stephania japonica</name>
    <dbReference type="NCBI Taxonomy" id="461633"/>
    <lineage>
        <taxon>Eukaryota</taxon>
        <taxon>Viridiplantae</taxon>
        <taxon>Streptophyta</taxon>
        <taxon>Embryophyta</taxon>
        <taxon>Tracheophyta</taxon>
        <taxon>Spermatophyta</taxon>
        <taxon>Magnoliopsida</taxon>
        <taxon>Ranunculales</taxon>
        <taxon>Menispermaceae</taxon>
        <taxon>Menispermoideae</taxon>
        <taxon>Cissampelideae</taxon>
        <taxon>Stephania</taxon>
    </lineage>
</organism>
<proteinExistence type="inferred from homology"/>
<dbReference type="GO" id="GO:0016020">
    <property type="term" value="C:membrane"/>
    <property type="evidence" value="ECO:0007669"/>
    <property type="project" value="UniProtKB-SubCell"/>
</dbReference>
<evidence type="ECO:0000256" key="4">
    <source>
        <dbReference type="ARBA" id="ARBA00022989"/>
    </source>
</evidence>
<dbReference type="InterPro" id="IPR007248">
    <property type="entry name" value="Mpv17_PMP22"/>
</dbReference>
<evidence type="ECO:0000313" key="7">
    <source>
        <dbReference type="EMBL" id="KAK9097200.1"/>
    </source>
</evidence>
<evidence type="ECO:0000256" key="1">
    <source>
        <dbReference type="ARBA" id="ARBA00004141"/>
    </source>
</evidence>
<keyword evidence="8" id="KW-1185">Reference proteome</keyword>